<dbReference type="Proteomes" id="UP000266301">
    <property type="component" value="Chromosome"/>
</dbReference>
<comment type="similarity">
    <text evidence="6">Belongs to the ThrE exporter (TC 2.A.79) family.</text>
</comment>
<evidence type="ECO:0000313" key="10">
    <source>
        <dbReference type="Proteomes" id="UP000266301"/>
    </source>
</evidence>
<keyword evidence="4 7" id="KW-1133">Transmembrane helix</keyword>
<feature type="transmembrane region" description="Helical" evidence="7">
    <location>
        <begin position="117"/>
        <end position="134"/>
    </location>
</feature>
<evidence type="ECO:0000256" key="4">
    <source>
        <dbReference type="ARBA" id="ARBA00022989"/>
    </source>
</evidence>
<dbReference type="GO" id="GO:0015744">
    <property type="term" value="P:succinate transport"/>
    <property type="evidence" value="ECO:0007669"/>
    <property type="project" value="TreeGrafter"/>
</dbReference>
<evidence type="ECO:0000256" key="1">
    <source>
        <dbReference type="ARBA" id="ARBA00004651"/>
    </source>
</evidence>
<evidence type="ECO:0000256" key="6">
    <source>
        <dbReference type="ARBA" id="ARBA00034125"/>
    </source>
</evidence>
<dbReference type="PANTHER" id="PTHR34390">
    <property type="entry name" value="UPF0442 PROTEIN YJJB-RELATED"/>
    <property type="match status" value="1"/>
</dbReference>
<keyword evidence="3 7" id="KW-0812">Transmembrane</keyword>
<keyword evidence="5 7" id="KW-0472">Membrane</keyword>
<proteinExistence type="inferred from homology"/>
<keyword evidence="2" id="KW-1003">Cell membrane</keyword>
<dbReference type="InterPro" id="IPR050539">
    <property type="entry name" value="ThrE_Dicarb/AminoAcid_Exp"/>
</dbReference>
<dbReference type="AlphaFoldDB" id="A0A386H5U6"/>
<dbReference type="InterPro" id="IPR010619">
    <property type="entry name" value="ThrE-like_N"/>
</dbReference>
<dbReference type="RefSeq" id="WP_119973374.1">
    <property type="nucleotide sequence ID" value="NZ_CP032416.1"/>
</dbReference>
<accession>A0A386H5U6</accession>
<evidence type="ECO:0000256" key="5">
    <source>
        <dbReference type="ARBA" id="ARBA00023136"/>
    </source>
</evidence>
<dbReference type="GO" id="GO:0022857">
    <property type="term" value="F:transmembrane transporter activity"/>
    <property type="evidence" value="ECO:0007669"/>
    <property type="project" value="InterPro"/>
</dbReference>
<evidence type="ECO:0000256" key="2">
    <source>
        <dbReference type="ARBA" id="ARBA00022475"/>
    </source>
</evidence>
<feature type="transmembrane region" description="Helical" evidence="7">
    <location>
        <begin position="232"/>
        <end position="251"/>
    </location>
</feature>
<evidence type="ECO:0000259" key="8">
    <source>
        <dbReference type="Pfam" id="PF06738"/>
    </source>
</evidence>
<evidence type="ECO:0000256" key="3">
    <source>
        <dbReference type="ARBA" id="ARBA00022692"/>
    </source>
</evidence>
<evidence type="ECO:0000256" key="7">
    <source>
        <dbReference type="SAM" id="Phobius"/>
    </source>
</evidence>
<feature type="transmembrane region" description="Helical" evidence="7">
    <location>
        <begin position="140"/>
        <end position="160"/>
    </location>
</feature>
<feature type="transmembrane region" description="Helical" evidence="7">
    <location>
        <begin position="165"/>
        <end position="187"/>
    </location>
</feature>
<gene>
    <name evidence="9" type="ORF">D4Z93_10565</name>
</gene>
<protein>
    <submittedName>
        <fullName evidence="9">Threonine/serine exporter</fullName>
    </submittedName>
</protein>
<keyword evidence="10" id="KW-1185">Reference proteome</keyword>
<organism evidence="9 10">
    <name type="scientific">Clostridium fermenticellae</name>
    <dbReference type="NCBI Taxonomy" id="2068654"/>
    <lineage>
        <taxon>Bacteria</taxon>
        <taxon>Bacillati</taxon>
        <taxon>Bacillota</taxon>
        <taxon>Clostridia</taxon>
        <taxon>Eubacteriales</taxon>
        <taxon>Clostridiaceae</taxon>
        <taxon>Clostridium</taxon>
    </lineage>
</organism>
<dbReference type="GO" id="GO:0005886">
    <property type="term" value="C:plasma membrane"/>
    <property type="evidence" value="ECO:0007669"/>
    <property type="project" value="UniProtKB-SubCell"/>
</dbReference>
<dbReference type="OrthoDB" id="9813917at2"/>
<comment type="subcellular location">
    <subcellularLocation>
        <location evidence="1">Cell membrane</location>
        <topology evidence="1">Multi-pass membrane protein</topology>
    </subcellularLocation>
</comment>
<sequence>MDITRIINDAAFAGKIILENGAEIYRVEDTIVRICNAYGIKKVDTFVTTNIIIVCASDEYDRTITIVRRIKQRTINLEKISQVNDVSRHIKDKGHTLEYVENKLDRINNIRPYSNKITLFFSGLVAGFFTLVFGGNLRDFLVSFIIGILIRLTYLTLNLVQTNEFLINTLSGALTALIALSSVYFHIGVHSDKIIVGSIMLLVPGIAITNAIRDTIAGDIISGSSRAIEAILIASAIALGTGIILKLWFIILGGV</sequence>
<feature type="transmembrane region" description="Helical" evidence="7">
    <location>
        <begin position="193"/>
        <end position="212"/>
    </location>
</feature>
<feature type="domain" description="Threonine/serine exporter-like N-terminal" evidence="8">
    <location>
        <begin position="11"/>
        <end position="247"/>
    </location>
</feature>
<name>A0A386H5U6_9CLOT</name>
<dbReference type="KEGG" id="cfer:D4Z93_10565"/>
<dbReference type="Pfam" id="PF06738">
    <property type="entry name" value="ThrE"/>
    <property type="match status" value="1"/>
</dbReference>
<evidence type="ECO:0000313" key="9">
    <source>
        <dbReference type="EMBL" id="AYD40938.1"/>
    </source>
</evidence>
<dbReference type="EMBL" id="CP032416">
    <property type="protein sequence ID" value="AYD40938.1"/>
    <property type="molecule type" value="Genomic_DNA"/>
</dbReference>
<reference evidence="9 10" key="1">
    <citation type="journal article" date="2019" name="Int. J. Syst. Evol. Microbiol.">
        <title>Clostridium fermenticellae sp. nov., isolated from the mud in a fermentation cellar for the production of the Chinese liquor, baijiu.</title>
        <authorList>
            <person name="Xu P.X."/>
            <person name="Chai L.J."/>
            <person name="Qiu T."/>
            <person name="Zhang X.J."/>
            <person name="Lu Z.M."/>
            <person name="Xiao C."/>
            <person name="Wang S.T."/>
            <person name="Shen C.H."/>
            <person name="Shi J.S."/>
            <person name="Xu Z.H."/>
        </authorList>
    </citation>
    <scope>NUCLEOTIDE SEQUENCE [LARGE SCALE GENOMIC DNA]</scope>
    <source>
        <strain evidence="9 10">JN500901</strain>
    </source>
</reference>
<dbReference type="PANTHER" id="PTHR34390:SF2">
    <property type="entry name" value="SUCCINATE TRANSPORTER SUBUNIT YJJP-RELATED"/>
    <property type="match status" value="1"/>
</dbReference>